<evidence type="ECO:0000313" key="1">
    <source>
        <dbReference type="EMBL" id="MFI7264133.1"/>
    </source>
</evidence>
<comment type="caution">
    <text evidence="1">The sequence shown here is derived from an EMBL/GenBank/DDBJ whole genome shotgun (WGS) entry which is preliminary data.</text>
</comment>
<protein>
    <submittedName>
        <fullName evidence="1">Uncharacterized protein</fullName>
    </submittedName>
</protein>
<dbReference type="RefSeq" id="WP_396757675.1">
    <property type="nucleotide sequence ID" value="NZ_JBITLA010000008.1"/>
</dbReference>
<organism evidence="1 2">
    <name type="scientific">Micromonospora maritima</name>
    <dbReference type="NCBI Taxonomy" id="986711"/>
    <lineage>
        <taxon>Bacteria</taxon>
        <taxon>Bacillati</taxon>
        <taxon>Actinomycetota</taxon>
        <taxon>Actinomycetes</taxon>
        <taxon>Micromonosporales</taxon>
        <taxon>Micromonosporaceae</taxon>
        <taxon>Micromonospora</taxon>
    </lineage>
</organism>
<name>A0ABW7ZMR8_9ACTN</name>
<dbReference type="Proteomes" id="UP001612812">
    <property type="component" value="Unassembled WGS sequence"/>
</dbReference>
<gene>
    <name evidence="1" type="ORF">ACIBP4_17780</name>
</gene>
<keyword evidence="2" id="KW-1185">Reference proteome</keyword>
<sequence length="239" mass="26542">MLDDMRVLRDAVEDYRRAVTAAGVPWGDGDERADALGVDALCRIFDVDRIAEQATWIHHEGLPYAQVLPEGGHPLLWDTADNLLGYLSMAVGVPFPWRHQLPLFVSERIVFAFVLAGDHEGEVWRYQLDVDDRNPVRAATSLAAMVSAWTAGFTAGVYARSPYDTWLHVGHDDRDPVDVLLAGGLDPFAFPVHLSAYSHHDLLRARQRECGVDPDQADDFDRQEALLDAVDVALASLRS</sequence>
<reference evidence="1 2" key="1">
    <citation type="submission" date="2024-10" db="EMBL/GenBank/DDBJ databases">
        <title>The Natural Products Discovery Center: Release of the First 8490 Sequenced Strains for Exploring Actinobacteria Biosynthetic Diversity.</title>
        <authorList>
            <person name="Kalkreuter E."/>
            <person name="Kautsar S.A."/>
            <person name="Yang D."/>
            <person name="Bader C.D."/>
            <person name="Teijaro C.N."/>
            <person name="Fluegel L."/>
            <person name="Davis C.M."/>
            <person name="Simpson J.R."/>
            <person name="Lauterbach L."/>
            <person name="Steele A.D."/>
            <person name="Gui C."/>
            <person name="Meng S."/>
            <person name="Li G."/>
            <person name="Viehrig K."/>
            <person name="Ye F."/>
            <person name="Su P."/>
            <person name="Kiefer A.F."/>
            <person name="Nichols A."/>
            <person name="Cepeda A.J."/>
            <person name="Yan W."/>
            <person name="Fan B."/>
            <person name="Jiang Y."/>
            <person name="Adhikari A."/>
            <person name="Zheng C.-J."/>
            <person name="Schuster L."/>
            <person name="Cowan T.M."/>
            <person name="Smanski M.J."/>
            <person name="Chevrette M.G."/>
            <person name="De Carvalho L.P.S."/>
            <person name="Shen B."/>
        </authorList>
    </citation>
    <scope>NUCLEOTIDE SEQUENCE [LARGE SCALE GENOMIC DNA]</scope>
    <source>
        <strain evidence="1 2">NPDC049845</strain>
    </source>
</reference>
<proteinExistence type="predicted"/>
<evidence type="ECO:0000313" key="2">
    <source>
        <dbReference type="Proteomes" id="UP001612812"/>
    </source>
</evidence>
<accession>A0ABW7ZMR8</accession>
<dbReference type="EMBL" id="JBITLE010000006">
    <property type="protein sequence ID" value="MFI7264133.1"/>
    <property type="molecule type" value="Genomic_DNA"/>
</dbReference>